<feature type="non-terminal residue" evidence="2">
    <location>
        <position position="1"/>
    </location>
</feature>
<dbReference type="Proteomes" id="UP001444071">
    <property type="component" value="Unassembled WGS sequence"/>
</dbReference>
<sequence length="68" mass="7245">VVMTARHSHGSPFSLIESWTCHLLFGSPLGGGEEDNHHPPAGAAPSSPVKTKEELSEGARKRKAKKAE</sequence>
<feature type="compositionally biased region" description="Low complexity" evidence="1">
    <location>
        <begin position="39"/>
        <end position="48"/>
    </location>
</feature>
<evidence type="ECO:0000256" key="1">
    <source>
        <dbReference type="SAM" id="MobiDB-lite"/>
    </source>
</evidence>
<evidence type="ECO:0000313" key="3">
    <source>
        <dbReference type="Proteomes" id="UP001444071"/>
    </source>
</evidence>
<proteinExistence type="predicted"/>
<name>A0ABV0WKT4_9TELE</name>
<comment type="caution">
    <text evidence="2">The sequence shown here is derived from an EMBL/GenBank/DDBJ whole genome shotgun (WGS) entry which is preliminary data.</text>
</comment>
<protein>
    <submittedName>
        <fullName evidence="2">Trimeric intracellular cation channel type A</fullName>
    </submittedName>
</protein>
<organism evidence="2 3">
    <name type="scientific">Xenotaenia resolanae</name>
    <dbReference type="NCBI Taxonomy" id="208358"/>
    <lineage>
        <taxon>Eukaryota</taxon>
        <taxon>Metazoa</taxon>
        <taxon>Chordata</taxon>
        <taxon>Craniata</taxon>
        <taxon>Vertebrata</taxon>
        <taxon>Euteleostomi</taxon>
        <taxon>Actinopterygii</taxon>
        <taxon>Neopterygii</taxon>
        <taxon>Teleostei</taxon>
        <taxon>Neoteleostei</taxon>
        <taxon>Acanthomorphata</taxon>
        <taxon>Ovalentaria</taxon>
        <taxon>Atherinomorphae</taxon>
        <taxon>Cyprinodontiformes</taxon>
        <taxon>Goodeidae</taxon>
        <taxon>Xenotaenia</taxon>
    </lineage>
</organism>
<feature type="compositionally biased region" description="Basic and acidic residues" evidence="1">
    <location>
        <begin position="50"/>
        <end position="59"/>
    </location>
</feature>
<reference evidence="2 3" key="1">
    <citation type="submission" date="2021-06" db="EMBL/GenBank/DDBJ databases">
        <authorList>
            <person name="Palmer J.M."/>
        </authorList>
    </citation>
    <scope>NUCLEOTIDE SEQUENCE [LARGE SCALE GENOMIC DNA]</scope>
    <source>
        <strain evidence="2 3">XR_2019</strain>
        <tissue evidence="2">Muscle</tissue>
    </source>
</reference>
<gene>
    <name evidence="2" type="primary">TMEM38A_2</name>
    <name evidence="2" type="ORF">XENORESO_017518</name>
</gene>
<keyword evidence="3" id="KW-1185">Reference proteome</keyword>
<dbReference type="EMBL" id="JAHRIM010056047">
    <property type="protein sequence ID" value="MEQ2270221.1"/>
    <property type="molecule type" value="Genomic_DNA"/>
</dbReference>
<evidence type="ECO:0000313" key="2">
    <source>
        <dbReference type="EMBL" id="MEQ2270221.1"/>
    </source>
</evidence>
<feature type="region of interest" description="Disordered" evidence="1">
    <location>
        <begin position="26"/>
        <end position="68"/>
    </location>
</feature>
<accession>A0ABV0WKT4</accession>